<keyword evidence="5" id="KW-0067">ATP-binding</keyword>
<evidence type="ECO:0000256" key="4">
    <source>
        <dbReference type="ARBA" id="ARBA00022741"/>
    </source>
</evidence>
<organism evidence="12 13">
    <name type="scientific">Sporofaciens musculi</name>
    <dbReference type="NCBI Taxonomy" id="2681861"/>
    <lineage>
        <taxon>Bacteria</taxon>
        <taxon>Bacillati</taxon>
        <taxon>Bacillota</taxon>
        <taxon>Clostridia</taxon>
        <taxon>Lachnospirales</taxon>
        <taxon>Lachnospiraceae</taxon>
        <taxon>Sporofaciens</taxon>
    </lineage>
</organism>
<dbReference type="GO" id="GO:0051607">
    <property type="term" value="P:defense response to virus"/>
    <property type="evidence" value="ECO:0007669"/>
    <property type="project" value="UniProtKB-KW"/>
</dbReference>
<keyword evidence="13" id="KW-1185">Reference proteome</keyword>
<accession>A0A7X3MMM0</accession>
<sequence>MINRKQREKDILKLIEGLDIPQSLYVKAIEHYNAVAAFLHEQGIESDIYPQGSYSLGTVVRPYKESEDAAYDLDAVCEININKSDTTAEEIKKMVGDALKSDGTYRKMLQEEWDKCWTLEYADVNGIGFSVDIVPAVAENDIILKNTLVTEGVDFSVYDSQIAITHKDGEKYTWKTSNPKAYQNWFKELNESFVKAERQRLAKRRDGRLYVLNEGTVEKIPEIQERSALQRVIQIVKYHADVYYTKGNIKEYKSASVIVTTLIALLAQEADPSLEVFPLLSYIVGQLEIYGENLSLTESAFSKRYENKNVIRRIGGQWVLRNPLNPSENLVDSWNQEPCKAQYFFQWIRMLKKDYLTSLDTEDEKFVAVLENNFGKDYLQKSLNMGVYARKEPANINVASKPYRR</sequence>
<evidence type="ECO:0000256" key="1">
    <source>
        <dbReference type="ARBA" id="ARBA00022679"/>
    </source>
</evidence>
<comment type="caution">
    <text evidence="12">The sequence shown here is derived from an EMBL/GenBank/DDBJ whole genome shotgun (WGS) entry which is preliminary data.</text>
</comment>
<evidence type="ECO:0000256" key="7">
    <source>
        <dbReference type="ARBA" id="ARBA00023080"/>
    </source>
</evidence>
<keyword evidence="8" id="KW-0051">Antiviral defense</keyword>
<keyword evidence="3" id="KW-0479">Metal-binding</keyword>
<comment type="catalytic activity">
    <reaction evidence="10">
        <text>GTP + ATP = 3',3'-cGAMP + 2 diphosphate</text>
        <dbReference type="Rhea" id="RHEA:35647"/>
        <dbReference type="ChEBI" id="CHEBI:30616"/>
        <dbReference type="ChEBI" id="CHEBI:33019"/>
        <dbReference type="ChEBI" id="CHEBI:37565"/>
        <dbReference type="ChEBI" id="CHEBI:71501"/>
    </reaction>
    <physiologicalReaction direction="left-to-right" evidence="10">
        <dbReference type="Rhea" id="RHEA:35648"/>
    </physiologicalReaction>
</comment>
<evidence type="ECO:0000256" key="10">
    <source>
        <dbReference type="ARBA" id="ARBA00048304"/>
    </source>
</evidence>
<evidence type="ECO:0000256" key="5">
    <source>
        <dbReference type="ARBA" id="ARBA00022840"/>
    </source>
</evidence>
<evidence type="ECO:0000259" key="11">
    <source>
        <dbReference type="Pfam" id="PF21654"/>
    </source>
</evidence>
<keyword evidence="7" id="KW-0546">Nucleotide metabolism</keyword>
<evidence type="ECO:0000313" key="13">
    <source>
        <dbReference type="Proteomes" id="UP000460412"/>
    </source>
</evidence>
<keyword evidence="2" id="KW-0548">Nucleotidyltransferase</keyword>
<dbReference type="RefSeq" id="WP_159757830.1">
    <property type="nucleotide sequence ID" value="NZ_WUQX01000003.1"/>
</dbReference>
<keyword evidence="6" id="KW-0460">Magnesium</keyword>
<keyword evidence="1" id="KW-0808">Transferase</keyword>
<dbReference type="GO" id="GO:0046872">
    <property type="term" value="F:metal ion binding"/>
    <property type="evidence" value="ECO:0007669"/>
    <property type="project" value="UniProtKB-KW"/>
</dbReference>
<evidence type="ECO:0000256" key="6">
    <source>
        <dbReference type="ARBA" id="ARBA00022842"/>
    </source>
</evidence>
<dbReference type="GO" id="GO:0005524">
    <property type="term" value="F:ATP binding"/>
    <property type="evidence" value="ECO:0007669"/>
    <property type="project" value="UniProtKB-KW"/>
</dbReference>
<name>A0A7X3MMM0_9FIRM</name>
<keyword evidence="4" id="KW-0547">Nucleotide-binding</keyword>
<evidence type="ECO:0000313" key="12">
    <source>
        <dbReference type="EMBL" id="MXP79154.1"/>
    </source>
</evidence>
<protein>
    <recommendedName>
        <fullName evidence="9">Cyclic GMP-AMP synthase</fullName>
    </recommendedName>
</protein>
<dbReference type="GO" id="GO:0009117">
    <property type="term" value="P:nucleotide metabolic process"/>
    <property type="evidence" value="ECO:0007669"/>
    <property type="project" value="UniProtKB-KW"/>
</dbReference>
<keyword evidence="12" id="KW-0614">Plasmid</keyword>
<dbReference type="EMBL" id="WUQX01000003">
    <property type="protein sequence ID" value="MXP79154.1"/>
    <property type="molecule type" value="Genomic_DNA"/>
</dbReference>
<dbReference type="InterPro" id="IPR048445">
    <property type="entry name" value="DncV-like_NTFase"/>
</dbReference>
<dbReference type="AlphaFoldDB" id="A0A7X3MMM0"/>
<dbReference type="CDD" id="cd05400">
    <property type="entry name" value="NT_2-5OAS_ClassI-CCAase"/>
    <property type="match status" value="1"/>
</dbReference>
<evidence type="ECO:0000256" key="8">
    <source>
        <dbReference type="ARBA" id="ARBA00023118"/>
    </source>
</evidence>
<dbReference type="Pfam" id="PF21654">
    <property type="entry name" value="DncV-like_NTFase"/>
    <property type="match status" value="1"/>
</dbReference>
<feature type="domain" description="Cyclic GMP-AMP synthase DncV-like nucleotidyltransferase" evidence="11">
    <location>
        <begin position="49"/>
        <end position="123"/>
    </location>
</feature>
<reference evidence="12 13" key="1">
    <citation type="submission" date="2019-12" db="EMBL/GenBank/DDBJ databases">
        <title>Sporaefaciens musculi gen. nov., sp. nov., a novel bacterium isolated from the caecum of an obese mouse.</title>
        <authorList>
            <person name="Rasmussen T.S."/>
            <person name="Streidl T."/>
            <person name="Hitch T.C.A."/>
            <person name="Wortmann E."/>
            <person name="Deptula P."/>
            <person name="Hansen M."/>
            <person name="Nielsen D.S."/>
            <person name="Clavel T."/>
            <person name="Vogensen F.K."/>
        </authorList>
    </citation>
    <scope>NUCLEOTIDE SEQUENCE [LARGE SCALE GENOMIC DNA]</scope>
    <source>
        <strain evidence="12 13">WCA-9-b2</strain>
        <plasmid evidence="12">unnamed</plasmid>
    </source>
</reference>
<dbReference type="GO" id="GO:0016779">
    <property type="term" value="F:nucleotidyltransferase activity"/>
    <property type="evidence" value="ECO:0007669"/>
    <property type="project" value="UniProtKB-KW"/>
</dbReference>
<geneLocation type="plasmid" evidence="12">
    <name>unnamed</name>
</geneLocation>
<evidence type="ECO:0000256" key="9">
    <source>
        <dbReference type="ARBA" id="ARBA00044145"/>
    </source>
</evidence>
<dbReference type="Proteomes" id="UP000460412">
    <property type="component" value="Unassembled WGS sequence"/>
</dbReference>
<evidence type="ECO:0000256" key="3">
    <source>
        <dbReference type="ARBA" id="ARBA00022723"/>
    </source>
</evidence>
<proteinExistence type="predicted"/>
<evidence type="ECO:0000256" key="2">
    <source>
        <dbReference type="ARBA" id="ARBA00022695"/>
    </source>
</evidence>
<dbReference type="InterPro" id="IPR006116">
    <property type="entry name" value="NT_2-5OAS_ClassI-CCAase"/>
</dbReference>
<gene>
    <name evidence="12" type="ORF">GN277_28795</name>
</gene>